<keyword evidence="2" id="KW-0808">Transferase</keyword>
<dbReference type="OrthoDB" id="5291879at2"/>
<keyword evidence="4" id="KW-1185">Reference proteome</keyword>
<evidence type="ECO:0000256" key="1">
    <source>
        <dbReference type="ARBA" id="ARBA00009460"/>
    </source>
</evidence>
<dbReference type="GO" id="GO:0016301">
    <property type="term" value="F:kinase activity"/>
    <property type="evidence" value="ECO:0007669"/>
    <property type="project" value="UniProtKB-UniRule"/>
</dbReference>
<protein>
    <submittedName>
        <fullName evidence="3">Fructosamine-3-kinase</fullName>
    </submittedName>
</protein>
<dbReference type="RefSeq" id="WP_132970921.1">
    <property type="nucleotide sequence ID" value="NZ_SMFX01000001.1"/>
</dbReference>
<comment type="similarity">
    <text evidence="1 2">Belongs to the fructosamine kinase family.</text>
</comment>
<organism evidence="3 4">
    <name type="scientific">Thiogranum longum</name>
    <dbReference type="NCBI Taxonomy" id="1537524"/>
    <lineage>
        <taxon>Bacteria</taxon>
        <taxon>Pseudomonadati</taxon>
        <taxon>Pseudomonadota</taxon>
        <taxon>Gammaproteobacteria</taxon>
        <taxon>Chromatiales</taxon>
        <taxon>Ectothiorhodospiraceae</taxon>
        <taxon>Thiogranum</taxon>
    </lineage>
</organism>
<dbReference type="InterPro" id="IPR011009">
    <property type="entry name" value="Kinase-like_dom_sf"/>
</dbReference>
<name>A0A4R1HA27_9GAMM</name>
<comment type="caution">
    <text evidence="3">The sequence shown here is derived from an EMBL/GenBank/DDBJ whole genome shotgun (WGS) entry which is preliminary data.</text>
</comment>
<dbReference type="SUPFAM" id="SSF56112">
    <property type="entry name" value="Protein kinase-like (PK-like)"/>
    <property type="match status" value="1"/>
</dbReference>
<dbReference type="InterPro" id="IPR016477">
    <property type="entry name" value="Fructo-/Ketosamine-3-kinase"/>
</dbReference>
<dbReference type="Gene3D" id="3.90.1200.10">
    <property type="match status" value="1"/>
</dbReference>
<sequence length="292" mass="32550">MAIWKHIARQLESRIGRPLKASRPVAVGGGSINEAWRLEDENRSFFVKLNRAAKLDMFEAEVEGLQALRQSCPLRIPEPLVWGTAEGQSYLAMEYLPLGGTGSATRLGEGLAALHRCTADRFGWHRDNTIGSTPQSNAQENRWITFWAEHRLGFQISLAVEAGAGRELEAGGGELIEWLPALMDGREPEASLLHGDLWSGNYAFTQEGEPTIFDPAVYYGDRETDIAMTELFGGFGADFYAAYNNDWPLDPGYATRKTLYNLYHILNHYNLFGGSYLSQAQGMISRLLSEVR</sequence>
<dbReference type="PANTHER" id="PTHR12149:SF8">
    <property type="entry name" value="PROTEIN-RIBULOSAMINE 3-KINASE"/>
    <property type="match status" value="1"/>
</dbReference>
<proteinExistence type="inferred from homology"/>
<evidence type="ECO:0000256" key="2">
    <source>
        <dbReference type="PIRNR" id="PIRNR006221"/>
    </source>
</evidence>
<accession>A0A4R1HA27</accession>
<evidence type="ECO:0000313" key="3">
    <source>
        <dbReference type="EMBL" id="TCK17005.1"/>
    </source>
</evidence>
<dbReference type="Pfam" id="PF03881">
    <property type="entry name" value="Fructosamin_kin"/>
    <property type="match status" value="1"/>
</dbReference>
<keyword evidence="2 3" id="KW-0418">Kinase</keyword>
<dbReference type="PIRSF" id="PIRSF006221">
    <property type="entry name" value="Ketosamine-3-kinase"/>
    <property type="match status" value="1"/>
</dbReference>
<evidence type="ECO:0000313" key="4">
    <source>
        <dbReference type="Proteomes" id="UP000295707"/>
    </source>
</evidence>
<dbReference type="Gene3D" id="3.30.200.20">
    <property type="entry name" value="Phosphorylase Kinase, domain 1"/>
    <property type="match status" value="1"/>
</dbReference>
<dbReference type="PANTHER" id="PTHR12149">
    <property type="entry name" value="FRUCTOSAMINE 3 KINASE-RELATED PROTEIN"/>
    <property type="match status" value="1"/>
</dbReference>
<dbReference type="EMBL" id="SMFX01000001">
    <property type="protein sequence ID" value="TCK17005.1"/>
    <property type="molecule type" value="Genomic_DNA"/>
</dbReference>
<gene>
    <name evidence="3" type="ORF">DFR30_0225</name>
</gene>
<dbReference type="AlphaFoldDB" id="A0A4R1HA27"/>
<dbReference type="Proteomes" id="UP000295707">
    <property type="component" value="Unassembled WGS sequence"/>
</dbReference>
<reference evidence="3 4" key="1">
    <citation type="submission" date="2019-03" db="EMBL/GenBank/DDBJ databases">
        <title>Genomic Encyclopedia of Type Strains, Phase IV (KMG-IV): sequencing the most valuable type-strain genomes for metagenomic binning, comparative biology and taxonomic classification.</title>
        <authorList>
            <person name="Goeker M."/>
        </authorList>
    </citation>
    <scope>NUCLEOTIDE SEQUENCE [LARGE SCALE GENOMIC DNA]</scope>
    <source>
        <strain evidence="3 4">DSM 19610</strain>
    </source>
</reference>